<feature type="domain" description="Septin-type G" evidence="10">
    <location>
        <begin position="661"/>
        <end position="933"/>
    </location>
</feature>
<feature type="region of interest" description="Disordered" evidence="9">
    <location>
        <begin position="347"/>
        <end position="394"/>
    </location>
</feature>
<dbReference type="InterPro" id="IPR005225">
    <property type="entry name" value="Small_GTP-bd"/>
</dbReference>
<proteinExistence type="inferred from homology"/>
<keyword evidence="4 8" id="KW-0547">Nucleotide-binding</keyword>
<sequence>MSELSVNDHLEGILSDFEALKRSFDIEDVDDIPAFSTTSPVSTPVSPRSPHFFLHHNKASEVRGGGCQAPSLAFNNNNNNLGSTAHHPCISLSSNPSPVLKSRTVGSSLSFNRGTMNKPAITNNGSSMARAASFQSRLNPNGYSMLTGPGSDNDSLHSSTSSLEYSGGSGGALTLTKMGSYSSPTLPGEYPETQPQLTQQRSERSAVLGRNPNLTKFSSYGSVFHSEMDQGPGITQGLSEPRGMNHGSMSSLDLQIRDGGGGMVGMHRGGGMMSPQLRYASVNAHWNGRLHDAIYSREEDYCGPKKHCQQQGLQILKAPQPKAKEIPRLNKFPLDLDSLVSIPSTTCSIKAQGGSTSPKPQPRSTGYNQHHTSPPSTSASPSASLSSLDSSSDTPPISLHHPFLPFSPCSPILSQVSIPVPQLSCSPMPFSAAQSPQLEIPGPQIVQVISKQPGPSSHSSHRAIQSFEDDVGDAKDSVGSILQRIASFSQHVVTDTIPTRVTQPPTVQSNGGLSSTFECSAKTTTRWKQGMKKHEENTGEVETDPLTLMDERQMKERSIMGQEQGDDGKAQVQPASMNTQNSMAEKEYSVGVHTEMEEKRKEKGMEEGEMEKEMELEAEVNVELCQSGPGLQMSLIRGTDLFGYIGIEAVLDQMRSKTMKAGFEFNIMVVGQSGLGKSTLVNTLFKSKVSRKSCTPNYEEKISKTVKLQTVSHVIEENGVKMKLTVIDTPGFGDQINNDNCWEPIVKYVNEQYEKYLREELHINRKRVIPDSRVHCCIYFLPATGHRLRPIDVEFMKRLGKIVSIVPVIAKADTLTIEERQEFKERIRQDLVDNGIHVYPQKEYDEDPEERILNNSIRESIPFAVVGTDKEHQVNGNKVLGRKTNWGIIEVENVAHCEFANLRDLLIRSHLQDLKDVTHNIHYETYRVRRLNESNMNFSEPGPFSWLMENGITDKCESESHL</sequence>
<comment type="subcellular location">
    <subcellularLocation>
        <location evidence="1">Cytoplasm</location>
        <location evidence="1">Cytoskeleton</location>
    </subcellularLocation>
</comment>
<accession>A0A671VQX8</accession>
<evidence type="ECO:0000256" key="8">
    <source>
        <dbReference type="RuleBase" id="RU004560"/>
    </source>
</evidence>
<organism evidence="11 12">
    <name type="scientific">Sparus aurata</name>
    <name type="common">Gilthead sea bream</name>
    <dbReference type="NCBI Taxonomy" id="8175"/>
    <lineage>
        <taxon>Eukaryota</taxon>
        <taxon>Metazoa</taxon>
        <taxon>Chordata</taxon>
        <taxon>Craniata</taxon>
        <taxon>Vertebrata</taxon>
        <taxon>Euteleostomi</taxon>
        <taxon>Actinopterygii</taxon>
        <taxon>Neopterygii</taxon>
        <taxon>Teleostei</taxon>
        <taxon>Neoteleostei</taxon>
        <taxon>Acanthomorphata</taxon>
        <taxon>Eupercaria</taxon>
        <taxon>Spariformes</taxon>
        <taxon>Sparidae</taxon>
        <taxon>Sparus</taxon>
    </lineage>
</organism>
<dbReference type="OMA" id="PKTRITN"/>
<feature type="compositionally biased region" description="Low complexity" evidence="9">
    <location>
        <begin position="150"/>
        <end position="166"/>
    </location>
</feature>
<evidence type="ECO:0000256" key="2">
    <source>
        <dbReference type="ARBA" id="ARBA00022490"/>
    </source>
</evidence>
<dbReference type="PROSITE" id="PS51719">
    <property type="entry name" value="G_SEPTIN"/>
    <property type="match status" value="1"/>
</dbReference>
<keyword evidence="6" id="KW-0206">Cytoskeleton</keyword>
<evidence type="ECO:0000259" key="10">
    <source>
        <dbReference type="PROSITE" id="PS51719"/>
    </source>
</evidence>
<dbReference type="Gene3D" id="3.40.50.300">
    <property type="entry name" value="P-loop containing nucleotide triphosphate hydrolases"/>
    <property type="match status" value="1"/>
</dbReference>
<keyword evidence="12" id="KW-1185">Reference proteome</keyword>
<dbReference type="InterPro" id="IPR030379">
    <property type="entry name" value="G_SEPTIN_dom"/>
</dbReference>
<evidence type="ECO:0000256" key="4">
    <source>
        <dbReference type="ARBA" id="ARBA00022741"/>
    </source>
</evidence>
<dbReference type="Ensembl" id="ENSSAUT00010028462.1">
    <property type="protein sequence ID" value="ENSSAUP00010026966.1"/>
    <property type="gene ID" value="ENSSAUG00010011201.1"/>
</dbReference>
<dbReference type="GO" id="GO:0005525">
    <property type="term" value="F:GTP binding"/>
    <property type="evidence" value="ECO:0007669"/>
    <property type="project" value="UniProtKB-KW"/>
</dbReference>
<gene>
    <name evidence="11" type="primary">septin12</name>
</gene>
<dbReference type="PANTHER" id="PTHR18884">
    <property type="entry name" value="SEPTIN"/>
    <property type="match status" value="1"/>
</dbReference>
<evidence type="ECO:0000256" key="6">
    <source>
        <dbReference type="ARBA" id="ARBA00023212"/>
    </source>
</evidence>
<feature type="region of interest" description="Disordered" evidence="9">
    <location>
        <begin position="140"/>
        <end position="206"/>
    </location>
</feature>
<dbReference type="Proteomes" id="UP000472265">
    <property type="component" value="Chromosome 24"/>
</dbReference>
<feature type="compositionally biased region" description="Low complexity" evidence="9">
    <location>
        <begin position="373"/>
        <end position="394"/>
    </location>
</feature>
<evidence type="ECO:0000256" key="3">
    <source>
        <dbReference type="ARBA" id="ARBA00022618"/>
    </source>
</evidence>
<evidence type="ECO:0000256" key="7">
    <source>
        <dbReference type="ARBA" id="ARBA00023306"/>
    </source>
</evidence>
<comment type="similarity">
    <text evidence="8">Belongs to the TRAFAC class TrmE-Era-EngA-EngB-Septin-like GTPase superfamily. Septin GTPase family.</text>
</comment>
<dbReference type="FunFam" id="3.40.50.300:FF:000143">
    <property type="entry name" value="septin-9 isoform X1"/>
    <property type="match status" value="1"/>
</dbReference>
<reference evidence="11" key="2">
    <citation type="submission" date="2025-08" db="UniProtKB">
        <authorList>
            <consortium name="Ensembl"/>
        </authorList>
    </citation>
    <scope>IDENTIFICATION</scope>
</reference>
<evidence type="ECO:0000256" key="1">
    <source>
        <dbReference type="ARBA" id="ARBA00004245"/>
    </source>
</evidence>
<dbReference type="NCBIfam" id="TIGR00231">
    <property type="entry name" value="small_GTP"/>
    <property type="match status" value="1"/>
</dbReference>
<dbReference type="CDD" id="cd01850">
    <property type="entry name" value="CDC_Septin"/>
    <property type="match status" value="1"/>
</dbReference>
<dbReference type="AlphaFoldDB" id="A0A671VQX8"/>
<keyword evidence="3" id="KW-0132">Cell division</keyword>
<dbReference type="GO" id="GO:0005856">
    <property type="term" value="C:cytoskeleton"/>
    <property type="evidence" value="ECO:0007669"/>
    <property type="project" value="UniProtKB-SubCell"/>
</dbReference>
<dbReference type="SUPFAM" id="SSF52540">
    <property type="entry name" value="P-loop containing nucleoside triphosphate hydrolases"/>
    <property type="match status" value="1"/>
</dbReference>
<dbReference type="Pfam" id="PF00735">
    <property type="entry name" value="Septin"/>
    <property type="match status" value="1"/>
</dbReference>
<evidence type="ECO:0000313" key="11">
    <source>
        <dbReference type="Ensembl" id="ENSSAUP00010026966.1"/>
    </source>
</evidence>
<name>A0A671VQX8_SPAAU</name>
<feature type="compositionally biased region" description="Polar residues" evidence="9">
    <location>
        <begin position="347"/>
        <end position="372"/>
    </location>
</feature>
<keyword evidence="5 8" id="KW-0342">GTP-binding</keyword>
<evidence type="ECO:0000256" key="9">
    <source>
        <dbReference type="SAM" id="MobiDB-lite"/>
    </source>
</evidence>
<dbReference type="InParanoid" id="A0A671VQX8"/>
<dbReference type="OrthoDB" id="416553at2759"/>
<dbReference type="GeneTree" id="ENSGT00940000158310"/>
<keyword evidence="7" id="KW-0131">Cell cycle</keyword>
<evidence type="ECO:0000256" key="5">
    <source>
        <dbReference type="ARBA" id="ARBA00023134"/>
    </source>
</evidence>
<dbReference type="InterPro" id="IPR027417">
    <property type="entry name" value="P-loop_NTPase"/>
</dbReference>
<protein>
    <submittedName>
        <fullName evidence="11">Septin 12</fullName>
    </submittedName>
</protein>
<dbReference type="GO" id="GO:0051301">
    <property type="term" value="P:cell division"/>
    <property type="evidence" value="ECO:0007669"/>
    <property type="project" value="UniProtKB-KW"/>
</dbReference>
<reference evidence="11" key="1">
    <citation type="submission" date="2021-04" db="EMBL/GenBank/DDBJ databases">
        <authorList>
            <consortium name="Wellcome Sanger Institute Data Sharing"/>
        </authorList>
    </citation>
    <scope>NUCLEOTIDE SEQUENCE [LARGE SCALE GENOMIC DNA]</scope>
</reference>
<dbReference type="InterPro" id="IPR016491">
    <property type="entry name" value="Septin"/>
</dbReference>
<keyword evidence="2" id="KW-0963">Cytoplasm</keyword>
<reference evidence="11" key="3">
    <citation type="submission" date="2025-09" db="UniProtKB">
        <authorList>
            <consortium name="Ensembl"/>
        </authorList>
    </citation>
    <scope>IDENTIFICATION</scope>
</reference>
<evidence type="ECO:0000313" key="12">
    <source>
        <dbReference type="Proteomes" id="UP000472265"/>
    </source>
</evidence>